<dbReference type="InterPro" id="IPR025535">
    <property type="entry name" value="DUF4421"/>
</dbReference>
<gene>
    <name evidence="1" type="ORF">L0U89_02650</name>
</gene>
<accession>A0ABS9BRH1</accession>
<protein>
    <submittedName>
        <fullName evidence="1">DUF4421 domain-containing protein</fullName>
    </submittedName>
</protein>
<evidence type="ECO:0000313" key="2">
    <source>
        <dbReference type="Proteomes" id="UP001201449"/>
    </source>
</evidence>
<dbReference type="RefSeq" id="WP_234860088.1">
    <property type="nucleotide sequence ID" value="NZ_JAKEVZ010000001.1"/>
</dbReference>
<name>A0ABS9BRH1_9BACT</name>
<proteinExistence type="predicted"/>
<dbReference type="Proteomes" id="UP001201449">
    <property type="component" value="Unassembled WGS sequence"/>
</dbReference>
<comment type="caution">
    <text evidence="1">The sequence shown here is derived from an EMBL/GenBank/DDBJ whole genome shotgun (WGS) entry which is preliminary data.</text>
</comment>
<sequence>MATDFSHAQGDTTYYVSYRKMLTTRLYTSRKYTSLVLQDNLSDTRMRFEPNTNLNLGVGASYNDFTLNIAVGFPFMNPNMDRVDGRYLDLQGHVYPRNFVIDFFGQFYNGYYLQRINGQLVDDPDIMVFPDMRVRKFGANVQYLFNGDRLSLKASFLQTGWQKKSAGSLLGGFEMYGGHAENPYPIPFEPDNPLSREFTRVGFLQFGPNIGYVATLVIKKHFFLTGLVSSSMSFGFSNVEQNFDSSPQWNVTNTFFLRGFAGYNGPVWSINANYVHANLGLPRVDDFANQLMTGNYRINFIYRFDVGPKLKKYLDYVDLERYLPEKLKKQKED</sequence>
<organism evidence="1 2">
    <name type="scientific">Mariniradius sediminis</name>
    <dbReference type="NCBI Taxonomy" id="2909237"/>
    <lineage>
        <taxon>Bacteria</taxon>
        <taxon>Pseudomonadati</taxon>
        <taxon>Bacteroidota</taxon>
        <taxon>Cytophagia</taxon>
        <taxon>Cytophagales</taxon>
        <taxon>Cyclobacteriaceae</taxon>
        <taxon>Mariniradius</taxon>
    </lineage>
</organism>
<reference evidence="1 2" key="1">
    <citation type="submission" date="2022-01" db="EMBL/GenBank/DDBJ databases">
        <title>Mariniradius saccharolyticus sp. nov., isolated from sediment of a river.</title>
        <authorList>
            <person name="Liu H."/>
        </authorList>
    </citation>
    <scope>NUCLEOTIDE SEQUENCE [LARGE SCALE GENOMIC DNA]</scope>
    <source>
        <strain evidence="1 2">RY-2</strain>
    </source>
</reference>
<dbReference type="Pfam" id="PF14391">
    <property type="entry name" value="DUF4421"/>
    <property type="match status" value="1"/>
</dbReference>
<keyword evidence="2" id="KW-1185">Reference proteome</keyword>
<evidence type="ECO:0000313" key="1">
    <source>
        <dbReference type="EMBL" id="MCF1749959.1"/>
    </source>
</evidence>
<dbReference type="EMBL" id="JAKEVZ010000001">
    <property type="protein sequence ID" value="MCF1749959.1"/>
    <property type="molecule type" value="Genomic_DNA"/>
</dbReference>